<dbReference type="AlphaFoldDB" id="A0A8S1NHL1"/>
<protein>
    <submittedName>
        <fullName evidence="2">Uncharacterized protein</fullName>
    </submittedName>
</protein>
<name>A0A8S1NHL1_PARPR</name>
<feature type="coiled-coil region" evidence="1">
    <location>
        <begin position="26"/>
        <end position="95"/>
    </location>
</feature>
<sequence length="119" mass="14005">MNIYQQNQSALKTAFILQAILTEQKIIFLKQSLNKAQRDLNELRFQQNHLQSKGEDLISNHQKNQRKLLKQVDELQQLITKLNLKQDQINQLQLSNMIFGMIKLKGTIEIFQKIVFIVD</sequence>
<comment type="caution">
    <text evidence="2">The sequence shown here is derived from an EMBL/GenBank/DDBJ whole genome shotgun (WGS) entry which is preliminary data.</text>
</comment>
<keyword evidence="1" id="KW-0175">Coiled coil</keyword>
<gene>
    <name evidence="2" type="ORF">PPRIM_AZ9-3.1.T0760042</name>
</gene>
<evidence type="ECO:0000256" key="1">
    <source>
        <dbReference type="SAM" id="Coils"/>
    </source>
</evidence>
<evidence type="ECO:0000313" key="3">
    <source>
        <dbReference type="Proteomes" id="UP000688137"/>
    </source>
</evidence>
<accession>A0A8S1NHL1</accession>
<dbReference type="EMBL" id="CAJJDM010000079">
    <property type="protein sequence ID" value="CAD8086174.1"/>
    <property type="molecule type" value="Genomic_DNA"/>
</dbReference>
<evidence type="ECO:0000313" key="2">
    <source>
        <dbReference type="EMBL" id="CAD8086174.1"/>
    </source>
</evidence>
<keyword evidence="3" id="KW-1185">Reference proteome</keyword>
<dbReference type="Proteomes" id="UP000688137">
    <property type="component" value="Unassembled WGS sequence"/>
</dbReference>
<organism evidence="2 3">
    <name type="scientific">Paramecium primaurelia</name>
    <dbReference type="NCBI Taxonomy" id="5886"/>
    <lineage>
        <taxon>Eukaryota</taxon>
        <taxon>Sar</taxon>
        <taxon>Alveolata</taxon>
        <taxon>Ciliophora</taxon>
        <taxon>Intramacronucleata</taxon>
        <taxon>Oligohymenophorea</taxon>
        <taxon>Peniculida</taxon>
        <taxon>Parameciidae</taxon>
        <taxon>Paramecium</taxon>
    </lineage>
</organism>
<proteinExistence type="predicted"/>
<reference evidence="2" key="1">
    <citation type="submission" date="2021-01" db="EMBL/GenBank/DDBJ databases">
        <authorList>
            <consortium name="Genoscope - CEA"/>
            <person name="William W."/>
        </authorList>
    </citation>
    <scope>NUCLEOTIDE SEQUENCE</scope>
</reference>